<dbReference type="InterPro" id="IPR050583">
    <property type="entry name" value="Mycobacterial_A85_antigen"/>
</dbReference>
<dbReference type="SUPFAM" id="SSF53474">
    <property type="entry name" value="alpha/beta-Hydrolases"/>
    <property type="match status" value="1"/>
</dbReference>
<dbReference type="Gene3D" id="3.40.50.1820">
    <property type="entry name" value="alpha/beta hydrolase"/>
    <property type="match status" value="1"/>
</dbReference>
<dbReference type="GO" id="GO:0050348">
    <property type="term" value="F:trehalose O-mycolyltransferase activity"/>
    <property type="evidence" value="ECO:0007669"/>
    <property type="project" value="UniProtKB-EC"/>
</dbReference>
<dbReference type="PROSITE" id="PS51318">
    <property type="entry name" value="TAT"/>
    <property type="match status" value="1"/>
</dbReference>
<dbReference type="EMBL" id="FOGI01000006">
    <property type="protein sequence ID" value="SER96116.1"/>
    <property type="molecule type" value="Genomic_DNA"/>
</dbReference>
<dbReference type="AlphaFoldDB" id="A0A1H9TGA1"/>
<dbReference type="PANTHER" id="PTHR48098">
    <property type="entry name" value="ENTEROCHELIN ESTERASE-RELATED"/>
    <property type="match status" value="1"/>
</dbReference>
<dbReference type="STRING" id="155974.SAMN04487818_106260"/>
<evidence type="ECO:0000256" key="7">
    <source>
        <dbReference type="ARBA" id="ARBA00032572"/>
    </source>
</evidence>
<dbReference type="EC" id="2.3.1.122" evidence="3"/>
<dbReference type="Proteomes" id="UP000199051">
    <property type="component" value="Unassembled WGS sequence"/>
</dbReference>
<evidence type="ECO:0000256" key="9">
    <source>
        <dbReference type="SAM" id="MobiDB-lite"/>
    </source>
</evidence>
<dbReference type="GO" id="GO:0016787">
    <property type="term" value="F:hydrolase activity"/>
    <property type="evidence" value="ECO:0007669"/>
    <property type="project" value="UniProtKB-KW"/>
</dbReference>
<sequence>MAGLSRRRVIAASVGGVASAVGLGLFGAWALREDEKPAPSDARTPIPTEMGPTSTVPPPKLLEIKTVRSKARGRDVEIVAFRPDGVAPGALPVCLALHGRGARARVFTELGVGDQLSAAAAYAVVAADGGDASYWLKSSPTDDPPAMLADELPGWLAELGLNPRPFAVLGISMGGYGALNYVRDHRETVRAAAVLSPALFTSWTDARARNVFDSRAQWEQTEPLRHIDALAGVKLGVWCGEADPLLPSANRLIDTARPAVARTAPGGHTADYWVTAMPEALSFLGSHI</sequence>
<evidence type="ECO:0000256" key="3">
    <source>
        <dbReference type="ARBA" id="ARBA00012820"/>
    </source>
</evidence>
<evidence type="ECO:0000313" key="12">
    <source>
        <dbReference type="Proteomes" id="UP000199051"/>
    </source>
</evidence>
<dbReference type="PANTHER" id="PTHR48098:SF1">
    <property type="entry name" value="DIACYLGLYCEROL ACYLTRANSFERASE_MYCOLYLTRANSFERASE AG85A"/>
    <property type="match status" value="1"/>
</dbReference>
<evidence type="ECO:0000256" key="5">
    <source>
        <dbReference type="ARBA" id="ARBA00022679"/>
    </source>
</evidence>
<reference evidence="12" key="1">
    <citation type="submission" date="2016-10" db="EMBL/GenBank/DDBJ databases">
        <authorList>
            <person name="Varghese N."/>
            <person name="Submissions S."/>
        </authorList>
    </citation>
    <scope>NUCLEOTIDE SEQUENCE [LARGE SCALE GENOMIC DNA]</scope>
    <source>
        <strain evidence="12">DSM 44260</strain>
    </source>
</reference>
<keyword evidence="6" id="KW-0012">Acyltransferase</keyword>
<keyword evidence="10" id="KW-1133">Transmembrane helix</keyword>
<dbReference type="Pfam" id="PF00756">
    <property type="entry name" value="Esterase"/>
    <property type="match status" value="1"/>
</dbReference>
<name>A0A1H9TGA1_9PSEU</name>
<dbReference type="InterPro" id="IPR000801">
    <property type="entry name" value="Esterase-like"/>
</dbReference>
<dbReference type="RefSeq" id="WP_092778717.1">
    <property type="nucleotide sequence ID" value="NZ_FOGI01000006.1"/>
</dbReference>
<evidence type="ECO:0000313" key="11">
    <source>
        <dbReference type="EMBL" id="SER96116.1"/>
    </source>
</evidence>
<accession>A0A1H9TGA1</accession>
<evidence type="ECO:0000256" key="10">
    <source>
        <dbReference type="SAM" id="Phobius"/>
    </source>
</evidence>
<keyword evidence="11" id="KW-0378">Hydrolase</keyword>
<evidence type="ECO:0000256" key="1">
    <source>
        <dbReference type="ARBA" id="ARBA00000697"/>
    </source>
</evidence>
<dbReference type="GO" id="GO:0004144">
    <property type="term" value="F:diacylglycerol O-acyltransferase activity"/>
    <property type="evidence" value="ECO:0007669"/>
    <property type="project" value="UniProtKB-EC"/>
</dbReference>
<comment type="catalytic activity">
    <reaction evidence="8">
        <text>an acyl-CoA + a 1,2-diacyl-sn-glycerol = a triacyl-sn-glycerol + CoA</text>
        <dbReference type="Rhea" id="RHEA:10868"/>
        <dbReference type="ChEBI" id="CHEBI:17815"/>
        <dbReference type="ChEBI" id="CHEBI:57287"/>
        <dbReference type="ChEBI" id="CHEBI:58342"/>
        <dbReference type="ChEBI" id="CHEBI:64615"/>
        <dbReference type="EC" id="2.3.1.20"/>
    </reaction>
</comment>
<evidence type="ECO:0000256" key="6">
    <source>
        <dbReference type="ARBA" id="ARBA00023315"/>
    </source>
</evidence>
<protein>
    <recommendedName>
        <fullName evidence="7">Acyl-CoA:diacylglycerol acyltransferase</fullName>
        <ecNumber evidence="3">2.3.1.122</ecNumber>
        <ecNumber evidence="4">2.3.1.20</ecNumber>
    </recommendedName>
</protein>
<feature type="transmembrane region" description="Helical" evidence="10">
    <location>
        <begin position="9"/>
        <end position="31"/>
    </location>
</feature>
<evidence type="ECO:0000256" key="8">
    <source>
        <dbReference type="ARBA" id="ARBA00048109"/>
    </source>
</evidence>
<feature type="region of interest" description="Disordered" evidence="9">
    <location>
        <begin position="36"/>
        <end position="58"/>
    </location>
</feature>
<keyword evidence="10" id="KW-0472">Membrane</keyword>
<keyword evidence="12" id="KW-1185">Reference proteome</keyword>
<dbReference type="InterPro" id="IPR029058">
    <property type="entry name" value="AB_hydrolase_fold"/>
</dbReference>
<comment type="similarity">
    <text evidence="2">Belongs to the mycobacterial A85 antigen family.</text>
</comment>
<keyword evidence="10" id="KW-0812">Transmembrane</keyword>
<comment type="catalytic activity">
    <reaction evidence="1">
        <text>2 alpha,alpha'-trehalose 6-mycolate = alpha,alpha'-trehalose 6,6'-bismycolate + alpha,alpha-trehalose</text>
        <dbReference type="Rhea" id="RHEA:23472"/>
        <dbReference type="ChEBI" id="CHEBI:16551"/>
        <dbReference type="ChEBI" id="CHEBI:18195"/>
        <dbReference type="ChEBI" id="CHEBI:18234"/>
        <dbReference type="EC" id="2.3.1.122"/>
    </reaction>
</comment>
<dbReference type="EC" id="2.3.1.20" evidence="4"/>
<dbReference type="InterPro" id="IPR006311">
    <property type="entry name" value="TAT_signal"/>
</dbReference>
<keyword evidence="5" id="KW-0808">Transferase</keyword>
<proteinExistence type="inferred from homology"/>
<gene>
    <name evidence="11" type="ORF">SAMN04487818_106260</name>
</gene>
<organism evidence="11 12">
    <name type="scientific">Actinokineospora terrae</name>
    <dbReference type="NCBI Taxonomy" id="155974"/>
    <lineage>
        <taxon>Bacteria</taxon>
        <taxon>Bacillati</taxon>
        <taxon>Actinomycetota</taxon>
        <taxon>Actinomycetes</taxon>
        <taxon>Pseudonocardiales</taxon>
        <taxon>Pseudonocardiaceae</taxon>
        <taxon>Actinokineospora</taxon>
    </lineage>
</organism>
<evidence type="ECO:0000256" key="2">
    <source>
        <dbReference type="ARBA" id="ARBA00005874"/>
    </source>
</evidence>
<evidence type="ECO:0000256" key="4">
    <source>
        <dbReference type="ARBA" id="ARBA00013244"/>
    </source>
</evidence>